<accession>Q87UT4</accession>
<dbReference type="eggNOG" id="COG3501">
    <property type="taxonomic scope" value="Bacteria"/>
</dbReference>
<dbReference type="PATRIC" id="fig|223283.9.peg.5328"/>
<evidence type="ECO:0008006" key="3">
    <source>
        <dbReference type="Google" id="ProtNLM"/>
    </source>
</evidence>
<proteinExistence type="predicted"/>
<evidence type="ECO:0000313" key="2">
    <source>
        <dbReference type="Proteomes" id="UP000002515"/>
    </source>
</evidence>
<name>Q87UT4_PSESM</name>
<keyword evidence="2" id="KW-1185">Reference proteome</keyword>
<dbReference type="HOGENOM" id="CLU_3029032_0_0_6"/>
<evidence type="ECO:0000313" key="1">
    <source>
        <dbReference type="EMBL" id="AAO58634.1"/>
    </source>
</evidence>
<dbReference type="AlphaFoldDB" id="Q87UT4"/>
<gene>
    <name evidence="1" type="ordered locus">PSPTO_5208</name>
</gene>
<organism evidence="1 2">
    <name type="scientific">Pseudomonas syringae pv. tomato (strain ATCC BAA-871 / DC3000)</name>
    <dbReference type="NCBI Taxonomy" id="223283"/>
    <lineage>
        <taxon>Bacteria</taxon>
        <taxon>Pseudomonadati</taxon>
        <taxon>Pseudomonadota</taxon>
        <taxon>Gammaproteobacteria</taxon>
        <taxon>Pseudomonadales</taxon>
        <taxon>Pseudomonadaceae</taxon>
        <taxon>Pseudomonas</taxon>
    </lineage>
</organism>
<dbReference type="EMBL" id="AE016853">
    <property type="protein sequence ID" value="AAO58634.1"/>
    <property type="molecule type" value="Genomic_DNA"/>
</dbReference>
<dbReference type="Proteomes" id="UP000002515">
    <property type="component" value="Chromosome"/>
</dbReference>
<dbReference type="OrthoDB" id="7026584at2"/>
<protein>
    <recommendedName>
        <fullName evidence="3">Rhs element Vgr protein</fullName>
    </recommendedName>
</protein>
<reference evidence="1 2" key="1">
    <citation type="journal article" date="2003" name="Proc. Natl. Acad. Sci. U.S.A.">
        <title>The complete genome sequence of the Arabidopsis and tomato pathogen Pseudomonas syringae pv. tomato DC3000.</title>
        <authorList>
            <person name="Buell C.R."/>
            <person name="Joardar V."/>
            <person name="Lindeberg M."/>
            <person name="Selengut J."/>
            <person name="Paulsen I.T."/>
            <person name="Gwinn M.L."/>
            <person name="Dodson R.J."/>
            <person name="Deboy R.T."/>
            <person name="Durkin A.S."/>
            <person name="Kolonay J.F."/>
            <person name="Madupu R."/>
            <person name="Daugherty S."/>
            <person name="Brinkac L."/>
            <person name="Beanan M.J."/>
            <person name="Haft D.H."/>
            <person name="Nelson W.C."/>
            <person name="Davidsen T."/>
            <person name="Zafar N."/>
            <person name="Zhou L."/>
            <person name="Liu J."/>
            <person name="Yuan Q."/>
            <person name="Khouri H."/>
            <person name="Fedorova N."/>
            <person name="Tran B."/>
            <person name="Russell D."/>
            <person name="Berry K."/>
            <person name="Utterback T."/>
            <person name="Van Aken S.E."/>
            <person name="Feldblyum T.V."/>
            <person name="D'Ascenzo M."/>
            <person name="Deng W.L."/>
            <person name="Ramos A.R."/>
            <person name="Alfano J.R."/>
            <person name="Cartinhour S."/>
            <person name="Chatterjee A.K."/>
            <person name="Delaney T.P."/>
            <person name="Lazarowitz S.G."/>
            <person name="Martin G.B."/>
            <person name="Schneider D.J."/>
            <person name="Tang X."/>
            <person name="Bender C.L."/>
            <person name="White O."/>
            <person name="Fraser C.M."/>
            <person name="Collmer A."/>
        </authorList>
    </citation>
    <scope>NUCLEOTIDE SEQUENCE [LARGE SCALE GENOMIC DNA]</scope>
    <source>
        <strain evidence="2">ATCC BAA-871 / DC3000</strain>
    </source>
</reference>
<sequence>MTFIGEPRRNLVGAQLTSAGTEIHLKAGEKIVIEAGVELAVKAGGSFIKLDAGGS</sequence>
<dbReference type="KEGG" id="pst:PSPTO_5208"/>
<dbReference type="STRING" id="223283.PSPTO_5208"/>